<dbReference type="Pfam" id="PF16010">
    <property type="entry name" value="CDH-cyt"/>
    <property type="match status" value="1"/>
</dbReference>
<dbReference type="Proteomes" id="UP001210925">
    <property type="component" value="Unassembled WGS sequence"/>
</dbReference>
<evidence type="ECO:0000259" key="8">
    <source>
        <dbReference type="PROSITE" id="PS50939"/>
    </source>
</evidence>
<gene>
    <name evidence="9" type="primary">FRRS1_2</name>
    <name evidence="9" type="ORF">HK103_003110</name>
</gene>
<sequence>MLISILFRFASADVFNIPGVFQVSGAPSTNGQTCFTVHSAEGGWAAIGVGSTAMSGSDIYLGWKNQGTVMVGNFKGTGHSQPSPNSVQNAQQVTLMETAPSWSKLSFSFCRPTAIASNGKSITATQNYIYASSPDQPSGSSVNTLSYSQHASNYGNFNANFAASSNTTTTGSVSASILRVGDDFTYQQVVALHGIMMFVAWMIAPFLGIFCARYLKDVLGHNWYRLHVFFMAFACGLVTLLSFALIFLYSQPPHFNENHKVVGLIILLCLLFQIMLGYISNARWHPNRKTIPWWDKAHWWFGRGLFLLAIFNVYLGIDLYGDNYGSSSFGLYSFIVVLVLGVIMMIVGQFTYGQVHHVADK</sequence>
<proteinExistence type="predicted"/>
<evidence type="ECO:0000256" key="7">
    <source>
        <dbReference type="SAM" id="Phobius"/>
    </source>
</evidence>
<keyword evidence="3 7" id="KW-0812">Transmembrane</keyword>
<feature type="transmembrane region" description="Helical" evidence="7">
    <location>
        <begin position="190"/>
        <end position="215"/>
    </location>
</feature>
<dbReference type="CDD" id="cd09631">
    <property type="entry name" value="DOMON_DOH"/>
    <property type="match status" value="1"/>
</dbReference>
<evidence type="ECO:0000256" key="5">
    <source>
        <dbReference type="ARBA" id="ARBA00022989"/>
    </source>
</evidence>
<dbReference type="AlphaFoldDB" id="A0AAD5UMQ3"/>
<feature type="domain" description="Cytochrome b561" evidence="8">
    <location>
        <begin position="154"/>
        <end position="356"/>
    </location>
</feature>
<dbReference type="GO" id="GO:0016020">
    <property type="term" value="C:membrane"/>
    <property type="evidence" value="ECO:0007669"/>
    <property type="project" value="UniProtKB-SubCell"/>
</dbReference>
<dbReference type="SUPFAM" id="SSF49344">
    <property type="entry name" value="CBD9-like"/>
    <property type="match status" value="1"/>
</dbReference>
<dbReference type="PANTHER" id="PTHR47797:SF3">
    <property type="entry name" value="CYTOCHROME B561 DOMAIN-CONTAINING PROTEIN"/>
    <property type="match status" value="1"/>
</dbReference>
<keyword evidence="2" id="KW-0813">Transport</keyword>
<reference evidence="9" key="1">
    <citation type="submission" date="2020-05" db="EMBL/GenBank/DDBJ databases">
        <title>Phylogenomic resolution of chytrid fungi.</title>
        <authorList>
            <person name="Stajich J.E."/>
            <person name="Amses K."/>
            <person name="Simmons R."/>
            <person name="Seto K."/>
            <person name="Myers J."/>
            <person name="Bonds A."/>
            <person name="Quandt C.A."/>
            <person name="Barry K."/>
            <person name="Liu P."/>
            <person name="Grigoriev I."/>
            <person name="Longcore J.E."/>
            <person name="James T.Y."/>
        </authorList>
    </citation>
    <scope>NUCLEOTIDE SEQUENCE</scope>
    <source>
        <strain evidence="9">PLAUS21</strain>
    </source>
</reference>
<dbReference type="InterPro" id="IPR006593">
    <property type="entry name" value="Cyt_b561/ferric_Rdtase_TM"/>
</dbReference>
<feature type="transmembrane region" description="Helical" evidence="7">
    <location>
        <begin position="227"/>
        <end position="249"/>
    </location>
</feature>
<organism evidence="9 10">
    <name type="scientific">Boothiomyces macroporosus</name>
    <dbReference type="NCBI Taxonomy" id="261099"/>
    <lineage>
        <taxon>Eukaryota</taxon>
        <taxon>Fungi</taxon>
        <taxon>Fungi incertae sedis</taxon>
        <taxon>Chytridiomycota</taxon>
        <taxon>Chytridiomycota incertae sedis</taxon>
        <taxon>Chytridiomycetes</taxon>
        <taxon>Rhizophydiales</taxon>
        <taxon>Terramycetaceae</taxon>
        <taxon>Boothiomyces</taxon>
    </lineage>
</organism>
<evidence type="ECO:0000256" key="1">
    <source>
        <dbReference type="ARBA" id="ARBA00004370"/>
    </source>
</evidence>
<feature type="transmembrane region" description="Helical" evidence="7">
    <location>
        <begin position="261"/>
        <end position="279"/>
    </location>
</feature>
<dbReference type="InterPro" id="IPR015920">
    <property type="entry name" value="Cellobiose_DH-like_cyt"/>
</dbReference>
<keyword evidence="5 7" id="KW-1133">Transmembrane helix</keyword>
<keyword evidence="4" id="KW-0249">Electron transport</keyword>
<protein>
    <submittedName>
        <fullName evidence="9">DOMON domain-containing protein frrs1L</fullName>
    </submittedName>
</protein>
<comment type="subcellular location">
    <subcellularLocation>
        <location evidence="1">Membrane</location>
    </subcellularLocation>
</comment>
<dbReference type="InterPro" id="IPR045266">
    <property type="entry name" value="DOH_DOMON"/>
</dbReference>
<evidence type="ECO:0000313" key="10">
    <source>
        <dbReference type="Proteomes" id="UP001210925"/>
    </source>
</evidence>
<dbReference type="Gene3D" id="1.20.120.1770">
    <property type="match status" value="1"/>
</dbReference>
<dbReference type="Pfam" id="PF03188">
    <property type="entry name" value="Cytochrom_B561"/>
    <property type="match status" value="1"/>
</dbReference>
<keyword evidence="6 7" id="KW-0472">Membrane</keyword>
<evidence type="ECO:0000313" key="9">
    <source>
        <dbReference type="EMBL" id="KAJ3258969.1"/>
    </source>
</evidence>
<dbReference type="CDD" id="cd08760">
    <property type="entry name" value="Cyt_b561_FRRS1_like"/>
    <property type="match status" value="1"/>
</dbReference>
<dbReference type="EMBL" id="JADGKB010000022">
    <property type="protein sequence ID" value="KAJ3258969.1"/>
    <property type="molecule type" value="Genomic_DNA"/>
</dbReference>
<dbReference type="PANTHER" id="PTHR47797">
    <property type="entry name" value="DEHYDROGENASE, PUTATIVE (AFU_ORTHOLOGUE AFUA_8G05805)-RELATED"/>
    <property type="match status" value="1"/>
</dbReference>
<evidence type="ECO:0000256" key="4">
    <source>
        <dbReference type="ARBA" id="ARBA00022982"/>
    </source>
</evidence>
<evidence type="ECO:0000256" key="3">
    <source>
        <dbReference type="ARBA" id="ARBA00022692"/>
    </source>
</evidence>
<feature type="transmembrane region" description="Helical" evidence="7">
    <location>
        <begin position="300"/>
        <end position="317"/>
    </location>
</feature>
<evidence type="ECO:0000256" key="2">
    <source>
        <dbReference type="ARBA" id="ARBA00022448"/>
    </source>
</evidence>
<dbReference type="SMART" id="SM00665">
    <property type="entry name" value="B561"/>
    <property type="match status" value="1"/>
</dbReference>
<feature type="transmembrane region" description="Helical" evidence="7">
    <location>
        <begin position="329"/>
        <end position="352"/>
    </location>
</feature>
<comment type="caution">
    <text evidence="9">The sequence shown here is derived from an EMBL/GenBank/DDBJ whole genome shotgun (WGS) entry which is preliminary data.</text>
</comment>
<accession>A0AAD5UMQ3</accession>
<name>A0AAD5UMQ3_9FUNG</name>
<keyword evidence="10" id="KW-1185">Reference proteome</keyword>
<dbReference type="PROSITE" id="PS50939">
    <property type="entry name" value="CYTOCHROME_B561"/>
    <property type="match status" value="1"/>
</dbReference>
<evidence type="ECO:0000256" key="6">
    <source>
        <dbReference type="ARBA" id="ARBA00023136"/>
    </source>
</evidence>